<dbReference type="Proteomes" id="UP000316079">
    <property type="component" value="Unassembled WGS sequence"/>
</dbReference>
<comment type="caution">
    <text evidence="6">The sequence shown here is derived from an EMBL/GenBank/DDBJ whole genome shotgun (WGS) entry which is preliminary data.</text>
</comment>
<gene>
    <name evidence="6" type="ORF">DNTS_031421</name>
</gene>
<keyword evidence="7" id="KW-1185">Reference proteome</keyword>
<dbReference type="Gene3D" id="2.60.40.60">
    <property type="entry name" value="Cadherins"/>
    <property type="match status" value="1"/>
</dbReference>
<dbReference type="InterPro" id="IPR020894">
    <property type="entry name" value="Cadherin_CS"/>
</dbReference>
<evidence type="ECO:0000256" key="1">
    <source>
        <dbReference type="ARBA" id="ARBA00004370"/>
    </source>
</evidence>
<dbReference type="InterPro" id="IPR039808">
    <property type="entry name" value="Cadherin"/>
</dbReference>
<dbReference type="PROSITE" id="PS00232">
    <property type="entry name" value="CADHERIN_1"/>
    <property type="match status" value="1"/>
</dbReference>
<dbReference type="InterPro" id="IPR015919">
    <property type="entry name" value="Cadherin-like_sf"/>
</dbReference>
<dbReference type="GO" id="GO:0044331">
    <property type="term" value="P:cell-cell adhesion mediated by cadherin"/>
    <property type="evidence" value="ECO:0007669"/>
    <property type="project" value="TreeGrafter"/>
</dbReference>
<evidence type="ECO:0000256" key="3">
    <source>
        <dbReference type="ARBA" id="ARBA00022837"/>
    </source>
</evidence>
<dbReference type="GO" id="GO:0005912">
    <property type="term" value="C:adherens junction"/>
    <property type="evidence" value="ECO:0007669"/>
    <property type="project" value="TreeGrafter"/>
</dbReference>
<keyword evidence="5" id="KW-0812">Transmembrane</keyword>
<sequence length="354" mass="40026">MTSTATIQIHVEDKNDNVPLLKETMISVCHSHDLSSTNITAYDIDGDPYSGPFSFEVMGDHKEEWRFDPSHGNTVHLVKEQKVHSNLYTLTVKISDKQGCFVLQNLTVAACDCAISPNCLLQRNAQRKAGSAVLGITIIASLMMFACLLLAITCACRTVRPAVQVENVLEDALLSSNIEKPGTDCTVPTSLLRRTSFRESTLKEKNSENQWVSSKNMTSYSQPLHMESWSRKSSQGYSNEQTWMWKHSQKHSENHYQGSIYRRSSQRRKQTYFTSQSTLESLLTQRLLLIESQENGLVDYEPHLYNFEDIPDNFSDLDPIDLPNNEFDPEQLCDLGPAFKHLASICNPGMSLKH</sequence>
<dbReference type="EMBL" id="SRMA01027237">
    <property type="protein sequence ID" value="TRY57427.1"/>
    <property type="molecule type" value="Genomic_DNA"/>
</dbReference>
<name>A0A553MWA4_9TELE</name>
<dbReference type="OrthoDB" id="9045962at2759"/>
<proteinExistence type="predicted"/>
<dbReference type="GO" id="GO:0005509">
    <property type="term" value="F:calcium ion binding"/>
    <property type="evidence" value="ECO:0007669"/>
    <property type="project" value="InterPro"/>
</dbReference>
<dbReference type="GO" id="GO:0016477">
    <property type="term" value="P:cell migration"/>
    <property type="evidence" value="ECO:0007669"/>
    <property type="project" value="TreeGrafter"/>
</dbReference>
<evidence type="ECO:0000256" key="5">
    <source>
        <dbReference type="SAM" id="Phobius"/>
    </source>
</evidence>
<dbReference type="GO" id="GO:0045296">
    <property type="term" value="F:cadherin binding"/>
    <property type="evidence" value="ECO:0007669"/>
    <property type="project" value="TreeGrafter"/>
</dbReference>
<keyword evidence="3" id="KW-0106">Calcium</keyword>
<evidence type="ECO:0000313" key="7">
    <source>
        <dbReference type="Proteomes" id="UP000316079"/>
    </source>
</evidence>
<keyword evidence="2" id="KW-0677">Repeat</keyword>
<feature type="transmembrane region" description="Helical" evidence="5">
    <location>
        <begin position="132"/>
        <end position="152"/>
    </location>
</feature>
<reference evidence="6 7" key="1">
    <citation type="journal article" date="2019" name="Sci. Data">
        <title>Hybrid genome assembly and annotation of Danionella translucida.</title>
        <authorList>
            <person name="Kadobianskyi M."/>
            <person name="Schulze L."/>
            <person name="Schuelke M."/>
            <person name="Judkewitz B."/>
        </authorList>
    </citation>
    <scope>NUCLEOTIDE SEQUENCE [LARGE SCALE GENOMIC DNA]</scope>
    <source>
        <strain evidence="6 7">Bolton</strain>
    </source>
</reference>
<dbReference type="SUPFAM" id="SSF49313">
    <property type="entry name" value="Cadherin-like"/>
    <property type="match status" value="1"/>
</dbReference>
<dbReference type="PANTHER" id="PTHR24027">
    <property type="entry name" value="CADHERIN-23"/>
    <property type="match status" value="1"/>
</dbReference>
<dbReference type="GO" id="GO:0016342">
    <property type="term" value="C:catenin complex"/>
    <property type="evidence" value="ECO:0007669"/>
    <property type="project" value="TreeGrafter"/>
</dbReference>
<keyword evidence="4 5" id="KW-0472">Membrane</keyword>
<dbReference type="PANTHER" id="PTHR24027:SF433">
    <property type="entry name" value="CADHERIN 27-RELATED"/>
    <property type="match status" value="1"/>
</dbReference>
<dbReference type="GO" id="GO:0000902">
    <property type="term" value="P:cell morphogenesis"/>
    <property type="evidence" value="ECO:0007669"/>
    <property type="project" value="TreeGrafter"/>
</dbReference>
<dbReference type="AlphaFoldDB" id="A0A553MWA4"/>
<keyword evidence="5" id="KW-1133">Transmembrane helix</keyword>
<evidence type="ECO:0008006" key="8">
    <source>
        <dbReference type="Google" id="ProtNLM"/>
    </source>
</evidence>
<evidence type="ECO:0000256" key="2">
    <source>
        <dbReference type="ARBA" id="ARBA00022737"/>
    </source>
</evidence>
<dbReference type="GO" id="GO:0008013">
    <property type="term" value="F:beta-catenin binding"/>
    <property type="evidence" value="ECO:0007669"/>
    <property type="project" value="TreeGrafter"/>
</dbReference>
<dbReference type="GO" id="GO:0007043">
    <property type="term" value="P:cell-cell junction assembly"/>
    <property type="evidence" value="ECO:0007669"/>
    <property type="project" value="TreeGrafter"/>
</dbReference>
<evidence type="ECO:0000313" key="6">
    <source>
        <dbReference type="EMBL" id="TRY57427.1"/>
    </source>
</evidence>
<protein>
    <recommendedName>
        <fullName evidence="8">Cadherin domain-containing protein</fullName>
    </recommendedName>
</protein>
<accession>A0A553MWA4</accession>
<dbReference type="GO" id="GO:0016339">
    <property type="term" value="P:calcium-dependent cell-cell adhesion via plasma membrane cell adhesion molecules"/>
    <property type="evidence" value="ECO:0007669"/>
    <property type="project" value="TreeGrafter"/>
</dbReference>
<organism evidence="6 7">
    <name type="scientific">Danionella cerebrum</name>
    <dbReference type="NCBI Taxonomy" id="2873325"/>
    <lineage>
        <taxon>Eukaryota</taxon>
        <taxon>Metazoa</taxon>
        <taxon>Chordata</taxon>
        <taxon>Craniata</taxon>
        <taxon>Vertebrata</taxon>
        <taxon>Euteleostomi</taxon>
        <taxon>Actinopterygii</taxon>
        <taxon>Neopterygii</taxon>
        <taxon>Teleostei</taxon>
        <taxon>Ostariophysi</taxon>
        <taxon>Cypriniformes</taxon>
        <taxon>Danionidae</taxon>
        <taxon>Danioninae</taxon>
        <taxon>Danionella</taxon>
    </lineage>
</organism>
<evidence type="ECO:0000256" key="4">
    <source>
        <dbReference type="ARBA" id="ARBA00023136"/>
    </source>
</evidence>
<dbReference type="GO" id="GO:0034332">
    <property type="term" value="P:adherens junction organization"/>
    <property type="evidence" value="ECO:0007669"/>
    <property type="project" value="TreeGrafter"/>
</dbReference>
<comment type="subcellular location">
    <subcellularLocation>
        <location evidence="1">Membrane</location>
    </subcellularLocation>
</comment>